<protein>
    <submittedName>
        <fullName evidence="6">Aspartate aminotransferase family protein</fullName>
    </submittedName>
</protein>
<dbReference type="InterPro" id="IPR050103">
    <property type="entry name" value="Class-III_PLP-dep_AT"/>
</dbReference>
<dbReference type="PIRSF" id="PIRSF000521">
    <property type="entry name" value="Transaminase_4ab_Lys_Orn"/>
    <property type="match status" value="1"/>
</dbReference>
<dbReference type="EMBL" id="DXAW01000117">
    <property type="protein sequence ID" value="HIZ86205.1"/>
    <property type="molecule type" value="Genomic_DNA"/>
</dbReference>
<comment type="cofactor">
    <cofactor evidence="1">
        <name>pyridoxal 5'-phosphate</name>
        <dbReference type="ChEBI" id="CHEBI:597326"/>
    </cofactor>
</comment>
<keyword evidence="3" id="KW-0808">Transferase</keyword>
<dbReference type="InterPro" id="IPR015424">
    <property type="entry name" value="PyrdxlP-dep_Trfase"/>
</dbReference>
<dbReference type="GO" id="GO:0030170">
    <property type="term" value="F:pyridoxal phosphate binding"/>
    <property type="evidence" value="ECO:0007669"/>
    <property type="project" value="InterPro"/>
</dbReference>
<dbReference type="InterPro" id="IPR005814">
    <property type="entry name" value="Aminotrans_3"/>
</dbReference>
<dbReference type="InterPro" id="IPR015422">
    <property type="entry name" value="PyrdxlP-dep_Trfase_small"/>
</dbReference>
<dbReference type="Pfam" id="PF00202">
    <property type="entry name" value="Aminotran_3"/>
    <property type="match status" value="1"/>
</dbReference>
<dbReference type="PROSITE" id="PS00600">
    <property type="entry name" value="AA_TRANSFER_CLASS_3"/>
    <property type="match status" value="1"/>
</dbReference>
<sequence length="391" mass="43081">MRRTFFKHVGQTSPSPLAIEVDRADGVFIYSRDRRYLDLVSGVCVSNVGHHHPEVTEAVRSQVEDYFHLMVYGEMIEAPQVLHAGLLTSILPPSLDCIYYVNSGSEAVDAALKLAKRLTGRSRMVSFENCYHGSSHASLSLMSDEQRKNAFRPLLPEVDHLRFNNIRDLERITGRTACVIVEPVQGEAGVIVPEDGFLQALRRRCDETGAMLIFDEVQTGFGRTGRMFAFEKYGVVPDILVLAKALGGGMPLGGVVSSKSNLDAFTCDPVLGHITTFGGHPVCCAAALASLKVLLREDWVGSAEAKGLYIEEELRRHPAVSGIRRSGLLIAVDLGREDYAARMLELLLDEGAVSDYFLFNPTSFRIAPPLSISMDEVRMAVDLVRKALDRL</sequence>
<dbReference type="FunFam" id="3.40.640.10:FF:000004">
    <property type="entry name" value="Acetylornithine aminotransferase"/>
    <property type="match status" value="1"/>
</dbReference>
<evidence type="ECO:0000313" key="7">
    <source>
        <dbReference type="Proteomes" id="UP000824115"/>
    </source>
</evidence>
<dbReference type="CDD" id="cd00610">
    <property type="entry name" value="OAT_like"/>
    <property type="match status" value="1"/>
</dbReference>
<comment type="similarity">
    <text evidence="5">Belongs to the class-III pyridoxal-phosphate-dependent aminotransferase family.</text>
</comment>
<dbReference type="PANTHER" id="PTHR11986:SF79">
    <property type="entry name" value="ACETYLORNITHINE AMINOTRANSFERASE, MITOCHONDRIAL"/>
    <property type="match status" value="1"/>
</dbReference>
<evidence type="ECO:0000256" key="1">
    <source>
        <dbReference type="ARBA" id="ARBA00001933"/>
    </source>
</evidence>
<accession>A0A9D2GRP5</accession>
<evidence type="ECO:0000313" key="6">
    <source>
        <dbReference type="EMBL" id="HIZ86205.1"/>
    </source>
</evidence>
<dbReference type="AlphaFoldDB" id="A0A9D2GRP5"/>
<organism evidence="6 7">
    <name type="scientific">Candidatus Coprenecus stercoravium</name>
    <dbReference type="NCBI Taxonomy" id="2840735"/>
    <lineage>
        <taxon>Bacteria</taxon>
        <taxon>Pseudomonadati</taxon>
        <taxon>Bacteroidota</taxon>
        <taxon>Bacteroidia</taxon>
        <taxon>Bacteroidales</taxon>
        <taxon>Rikenellaceae</taxon>
        <taxon>Rikenellaceae incertae sedis</taxon>
        <taxon>Candidatus Coprenecus</taxon>
    </lineage>
</organism>
<evidence type="ECO:0000256" key="5">
    <source>
        <dbReference type="RuleBase" id="RU003560"/>
    </source>
</evidence>
<comment type="caution">
    <text evidence="6">The sequence shown here is derived from an EMBL/GenBank/DDBJ whole genome shotgun (WGS) entry which is preliminary data.</text>
</comment>
<dbReference type="InterPro" id="IPR049704">
    <property type="entry name" value="Aminotrans_3_PPA_site"/>
</dbReference>
<dbReference type="GO" id="GO:0042802">
    <property type="term" value="F:identical protein binding"/>
    <property type="evidence" value="ECO:0007669"/>
    <property type="project" value="TreeGrafter"/>
</dbReference>
<dbReference type="PANTHER" id="PTHR11986">
    <property type="entry name" value="AMINOTRANSFERASE CLASS III"/>
    <property type="match status" value="1"/>
</dbReference>
<dbReference type="Proteomes" id="UP000824115">
    <property type="component" value="Unassembled WGS sequence"/>
</dbReference>
<dbReference type="InterPro" id="IPR015421">
    <property type="entry name" value="PyrdxlP-dep_Trfase_major"/>
</dbReference>
<evidence type="ECO:0000256" key="3">
    <source>
        <dbReference type="ARBA" id="ARBA00022679"/>
    </source>
</evidence>
<evidence type="ECO:0000256" key="2">
    <source>
        <dbReference type="ARBA" id="ARBA00022576"/>
    </source>
</evidence>
<dbReference type="SUPFAM" id="SSF53383">
    <property type="entry name" value="PLP-dependent transferases"/>
    <property type="match status" value="1"/>
</dbReference>
<proteinExistence type="inferred from homology"/>
<name>A0A9D2GRP5_9BACT</name>
<evidence type="ECO:0000256" key="4">
    <source>
        <dbReference type="ARBA" id="ARBA00022898"/>
    </source>
</evidence>
<dbReference type="GO" id="GO:0008483">
    <property type="term" value="F:transaminase activity"/>
    <property type="evidence" value="ECO:0007669"/>
    <property type="project" value="UniProtKB-KW"/>
</dbReference>
<gene>
    <name evidence="6" type="ORF">IAC04_06915</name>
</gene>
<dbReference type="Gene3D" id="3.90.1150.10">
    <property type="entry name" value="Aspartate Aminotransferase, domain 1"/>
    <property type="match status" value="1"/>
</dbReference>
<reference evidence="6" key="1">
    <citation type="journal article" date="2021" name="PeerJ">
        <title>Extensive microbial diversity within the chicken gut microbiome revealed by metagenomics and culture.</title>
        <authorList>
            <person name="Gilroy R."/>
            <person name="Ravi A."/>
            <person name="Getino M."/>
            <person name="Pursley I."/>
            <person name="Horton D.L."/>
            <person name="Alikhan N.F."/>
            <person name="Baker D."/>
            <person name="Gharbi K."/>
            <person name="Hall N."/>
            <person name="Watson M."/>
            <person name="Adriaenssens E.M."/>
            <person name="Foster-Nyarko E."/>
            <person name="Jarju S."/>
            <person name="Secka A."/>
            <person name="Antonio M."/>
            <person name="Oren A."/>
            <person name="Chaudhuri R.R."/>
            <person name="La Ragione R."/>
            <person name="Hildebrand F."/>
            <person name="Pallen M.J."/>
        </authorList>
    </citation>
    <scope>NUCLEOTIDE SEQUENCE</scope>
    <source>
        <strain evidence="6">Gambia16-554</strain>
    </source>
</reference>
<keyword evidence="4 5" id="KW-0663">Pyridoxal phosphate</keyword>
<keyword evidence="2 6" id="KW-0032">Aminotransferase</keyword>
<reference evidence="6" key="2">
    <citation type="submission" date="2021-04" db="EMBL/GenBank/DDBJ databases">
        <authorList>
            <person name="Gilroy R."/>
        </authorList>
    </citation>
    <scope>NUCLEOTIDE SEQUENCE</scope>
    <source>
        <strain evidence="6">Gambia16-554</strain>
    </source>
</reference>
<dbReference type="Gene3D" id="3.40.640.10">
    <property type="entry name" value="Type I PLP-dependent aspartate aminotransferase-like (Major domain)"/>
    <property type="match status" value="1"/>
</dbReference>